<comment type="similarity">
    <text evidence="1">Belongs to the UPF0111 family.</text>
</comment>
<dbReference type="PANTHER" id="PTHR37298:SF1">
    <property type="entry name" value="UPF0111 PROTEIN YKAA"/>
    <property type="match status" value="1"/>
</dbReference>
<name>A0A1M4U1R3_9FIRM</name>
<evidence type="ECO:0008006" key="4">
    <source>
        <dbReference type="Google" id="ProtNLM"/>
    </source>
</evidence>
<keyword evidence="3" id="KW-1185">Reference proteome</keyword>
<dbReference type="Proteomes" id="UP000184148">
    <property type="component" value="Unassembled WGS sequence"/>
</dbReference>
<evidence type="ECO:0000313" key="2">
    <source>
        <dbReference type="EMBL" id="SHE50669.1"/>
    </source>
</evidence>
<reference evidence="3" key="1">
    <citation type="submission" date="2016-11" db="EMBL/GenBank/DDBJ databases">
        <authorList>
            <person name="Varghese N."/>
            <person name="Submissions S."/>
        </authorList>
    </citation>
    <scope>NUCLEOTIDE SEQUENCE [LARGE SCALE GENOMIC DNA]</scope>
    <source>
        <strain evidence="3">DSM 12395</strain>
    </source>
</reference>
<dbReference type="EMBL" id="FQUY01000002">
    <property type="protein sequence ID" value="SHE50669.1"/>
    <property type="molecule type" value="Genomic_DNA"/>
</dbReference>
<dbReference type="RefSeq" id="WP_073235354.1">
    <property type="nucleotide sequence ID" value="NZ_FQUY01000002.1"/>
</dbReference>
<sequence>MFFKKTDIFFETFKAIAENLNRAAVEFREEIHNPSPEKKGLTNIQDYEKTGDRHTHTIIKELNKTFVTPLEREDIMNLAVKLDDILDGIEATLIRMDIYDIKDMNIFIKRNAEIILEQCQEVQKSIDKLVTKKYLDIRAHAVKINELENEADHLFNNSLRELVSSCTDAIEFVKYKQIYEMLEEITDACEDVANILESILMRNS</sequence>
<organism evidence="2 3">
    <name type="scientific">Desulforamulus putei DSM 12395</name>
    <dbReference type="NCBI Taxonomy" id="1121429"/>
    <lineage>
        <taxon>Bacteria</taxon>
        <taxon>Bacillati</taxon>
        <taxon>Bacillota</taxon>
        <taxon>Clostridia</taxon>
        <taxon>Eubacteriales</taxon>
        <taxon>Peptococcaceae</taxon>
        <taxon>Desulforamulus</taxon>
    </lineage>
</organism>
<dbReference type="PANTHER" id="PTHR37298">
    <property type="entry name" value="UPF0111 PROTEIN YKAA"/>
    <property type="match status" value="1"/>
</dbReference>
<dbReference type="AlphaFoldDB" id="A0A1M4U1R3"/>
<dbReference type="Gene3D" id="1.20.58.220">
    <property type="entry name" value="Phosphate transport system protein phou homolog 2, domain 2"/>
    <property type="match status" value="1"/>
</dbReference>
<dbReference type="OrthoDB" id="9797568at2"/>
<evidence type="ECO:0000256" key="1">
    <source>
        <dbReference type="ARBA" id="ARBA00008591"/>
    </source>
</evidence>
<dbReference type="Pfam" id="PF01865">
    <property type="entry name" value="PhoU_div"/>
    <property type="match status" value="1"/>
</dbReference>
<gene>
    <name evidence="2" type="ORF">SAMN02745133_00549</name>
</gene>
<accession>A0A1M4U1R3</accession>
<proteinExistence type="inferred from homology"/>
<dbReference type="InterPro" id="IPR038078">
    <property type="entry name" value="PhoU-like_sf"/>
</dbReference>
<dbReference type="STRING" id="1121429.SAMN02745133_00549"/>
<protein>
    <recommendedName>
        <fullName evidence="4">Phosphate transport regulator</fullName>
    </recommendedName>
</protein>
<evidence type="ECO:0000313" key="3">
    <source>
        <dbReference type="Proteomes" id="UP000184148"/>
    </source>
</evidence>
<dbReference type="InterPro" id="IPR018445">
    <property type="entry name" value="Put_Phosphate_transp_reg"/>
</dbReference>
<dbReference type="InterPro" id="IPR052912">
    <property type="entry name" value="UPF0111_domain"/>
</dbReference>